<dbReference type="SUPFAM" id="SSF53474">
    <property type="entry name" value="alpha/beta-Hydrolases"/>
    <property type="match status" value="1"/>
</dbReference>
<reference evidence="4 5" key="5">
    <citation type="journal article" date="2011" name="ISME J.">
        <title>Dual transcriptional profiling of a bacterial/fungal confrontation: Collimonas fungivorans versus Aspergillus niger.</title>
        <authorList>
            <person name="Mela F."/>
            <person name="Fritsche K."/>
            <person name="de Boer W."/>
            <person name="van Veen J.A."/>
            <person name="de Graaff L.H."/>
            <person name="van den Berg M."/>
            <person name="Leveau J.H."/>
        </authorList>
    </citation>
    <scope>NUCLEOTIDE SEQUENCE [LARGE SCALE GENOMIC DNA]</scope>
    <source>
        <strain evidence="4 5">Ter331</strain>
    </source>
</reference>
<evidence type="ECO:0000256" key="1">
    <source>
        <dbReference type="SAM" id="MobiDB-lite"/>
    </source>
</evidence>
<evidence type="ECO:0000313" key="5">
    <source>
        <dbReference type="Proteomes" id="UP000008392"/>
    </source>
</evidence>
<dbReference type="InterPro" id="IPR021692">
    <property type="entry name" value="Tle3_C"/>
</dbReference>
<dbReference type="EMBL" id="CP002745">
    <property type="protein sequence ID" value="AEK62631.1"/>
    <property type="molecule type" value="Genomic_DNA"/>
</dbReference>
<organism evidence="4 5">
    <name type="scientific">Collimonas fungivorans (strain Ter331)</name>
    <dbReference type="NCBI Taxonomy" id="1005048"/>
    <lineage>
        <taxon>Bacteria</taxon>
        <taxon>Pseudomonadati</taxon>
        <taxon>Pseudomonadota</taxon>
        <taxon>Betaproteobacteria</taxon>
        <taxon>Burkholderiales</taxon>
        <taxon>Oxalobacteraceae</taxon>
        <taxon>Collimonas</taxon>
    </lineage>
</organism>
<name>G0A9K8_COLFT</name>
<dbReference type="Pfam" id="PF24322">
    <property type="entry name" value="Tle3"/>
    <property type="match status" value="1"/>
</dbReference>
<dbReference type="HOGENOM" id="CLU_018919_1_1_4"/>
<dbReference type="InterPro" id="IPR029058">
    <property type="entry name" value="AB_hydrolase_fold"/>
</dbReference>
<reference evidence="4 5" key="4">
    <citation type="journal article" date="2010" name="Environ. Microbiol.">
        <title>The bacterial genus Collimonas: mycophagy, weathering and other adaptive solutions to life in oligotrophic soil environments.</title>
        <authorList>
            <person name="Leveau J.H."/>
            <person name="Uroz S."/>
            <person name="de Boer W."/>
        </authorList>
    </citation>
    <scope>NUCLEOTIDE SEQUENCE [LARGE SCALE GENOMIC DNA]</scope>
    <source>
        <strain evidence="4 5">Ter331</strain>
    </source>
</reference>
<protein>
    <submittedName>
        <fullName evidence="4">Transmembrane protein</fullName>
    </submittedName>
</protein>
<dbReference type="STRING" id="1005048.CFU_2805"/>
<dbReference type="Proteomes" id="UP000008392">
    <property type="component" value="Chromosome"/>
</dbReference>
<evidence type="ECO:0000259" key="2">
    <source>
        <dbReference type="Pfam" id="PF11678"/>
    </source>
</evidence>
<proteinExistence type="predicted"/>
<keyword evidence="5" id="KW-1185">Reference proteome</keyword>
<feature type="region of interest" description="Disordered" evidence="1">
    <location>
        <begin position="509"/>
        <end position="537"/>
    </location>
</feature>
<reference evidence="5" key="6">
    <citation type="submission" date="2011-05" db="EMBL/GenBank/DDBJ databases">
        <title>Complete sequence of Collimonas fungivorans Ter331.</title>
        <authorList>
            <person name="Leveau J.H."/>
        </authorList>
    </citation>
    <scope>NUCLEOTIDE SEQUENCE [LARGE SCALE GENOMIC DNA]</scope>
    <source>
        <strain evidence="5">Ter331</strain>
    </source>
</reference>
<dbReference type="InterPro" id="IPR056221">
    <property type="entry name" value="Tle3_ab_dom"/>
</dbReference>
<keyword evidence="4" id="KW-0472">Membrane</keyword>
<gene>
    <name evidence="4" type="ordered locus">CFU_2805</name>
</gene>
<accession>G0A9K8</accession>
<dbReference type="Pfam" id="PF11678">
    <property type="entry name" value="Tle3_C"/>
    <property type="match status" value="1"/>
</dbReference>
<dbReference type="eggNOG" id="COG0596">
    <property type="taxonomic scope" value="Bacteria"/>
</dbReference>
<evidence type="ECO:0000313" key="4">
    <source>
        <dbReference type="EMBL" id="AEK62631.1"/>
    </source>
</evidence>
<dbReference type="RefSeq" id="WP_014006784.1">
    <property type="nucleotide sequence ID" value="NC_015856.1"/>
</dbReference>
<evidence type="ECO:0000259" key="3">
    <source>
        <dbReference type="Pfam" id="PF24322"/>
    </source>
</evidence>
<reference evidence="4 5" key="1">
    <citation type="journal article" date="2004" name="Environ. Microbiol.">
        <title>Phylogeny-function analysis of (meta)genomic libraries: screening for expression of ribosomal RNA genes by large-insert library fluorescent in situ hybridization (LIL-FISH).</title>
        <authorList>
            <person name="Leveau J.H."/>
            <person name="Gerards S."/>
            <person name="de Boer W."/>
            <person name="van Veen J.A."/>
        </authorList>
    </citation>
    <scope>NUCLEOTIDE SEQUENCE [LARGE SCALE GENOMIC DNA]</scope>
    <source>
        <strain evidence="4 5">Ter331</strain>
    </source>
</reference>
<sequence>MADTNSDYHVVGAAGAVTYADRGNDRPAQLPRDLPGIVIFLHGVNDTGAVYSFVEDGLCKGLNERLSRNDLSPGRYGAQYSQLKAKKNPSTIDDEKLSDPDTYLYQRKEIAGTTKSSFIPFYWGYRAQNDEIARLNSRGKSNTEEVKGGVADKDGNLMTRGQYQDIHGNRLDKHFGKAGGFFANATNNIPQMYGEGFRADFAARSVTKYALGGNSMYAADAPERRYFVLAATRLAHLINMIRSVKPSALAAAQGMQPEHETITIMGHSQGTILTLLAQAILKQKGQRCVDCIIMVDTPYSLYQTDDCNQTGHAKLKTLIDIVNEVTKKPYTIPDLADMMINHDKHGGRAGTDWSKTQGKRLDKSGKNWVTFDERDNRGKVYLYFCPEDTVVGLKKIHGIGTFGVPDEVPADGAAKKANKQTMDAMKILESKRFFQRMWTRMTRDNNFDGKYKKVLVGVKPARVPVRDQYERLSPGPDASAGDQGKNAILQASFKRNDIRFINGEELKPPCEPDMYGGEVKGKTGGARPGHADRAGMMAPDDVTKNVILGNQYAGLEWKTVEHTINPFYDLEKRKAEFNKQYTDVDDQSHKWRMGASLLPGYAVEREETPREARERMMTDEDAHEANNYHSGLLHAAENHRWVTAMDVAIGQAVTMDDPVWRELLVAIADWKLDPAAFNVITKNKAYTDRLSQEARDFIEACKDYYQTGTFPGEQFVSMTMPPLVTSELTPKATAAQQQAADLQREAEMRFYQNQAAQGMANLGNMR</sequence>
<reference evidence="4 5" key="3">
    <citation type="journal article" date="2008" name="FEMS Microbiol. Ecol.">
        <title>Identification and characterization of genes underlying chitinolysis in Collimonas fungivorans Ter331.</title>
        <authorList>
            <person name="Fritsche K."/>
            <person name="de Boer W."/>
            <person name="Gerards S."/>
            <person name="van den Berg M."/>
            <person name="van Veen J.A."/>
            <person name="Leveau J.H."/>
        </authorList>
    </citation>
    <scope>NUCLEOTIDE SEQUENCE [LARGE SCALE GENOMIC DNA]</scope>
    <source>
        <strain evidence="4 5">Ter331</strain>
    </source>
</reference>
<reference evidence="4 5" key="2">
    <citation type="journal article" date="2006" name="J. Microbiol. Methods">
        <title>Genomic flank-sequencing of plasposon insertion sites for rapid identification of functional genes.</title>
        <authorList>
            <person name="Leveau J.H."/>
            <person name="Gerards S."/>
            <person name="Fritsche K."/>
            <person name="Zondag G."/>
            <person name="van Veen J.A."/>
        </authorList>
    </citation>
    <scope>NUCLEOTIDE SEQUENCE [LARGE SCALE GENOMIC DNA]</scope>
    <source>
        <strain evidence="4 5">Ter331</strain>
    </source>
</reference>
<feature type="domain" description="Antibacterial effector protein Tle3 C-terminal" evidence="2">
    <location>
        <begin position="562"/>
        <end position="733"/>
    </location>
</feature>
<dbReference type="AlphaFoldDB" id="G0A9K8"/>
<feature type="domain" description="T6SS Tle3 phospholipase effector alpha/beta" evidence="3">
    <location>
        <begin position="34"/>
        <end position="405"/>
    </location>
</feature>
<dbReference type="KEGG" id="cfu:CFU_2805"/>
<keyword evidence="4" id="KW-0812">Transmembrane</keyword>